<dbReference type="InterPro" id="IPR050078">
    <property type="entry name" value="Ribosomal_L11_MeTrfase_PrmA"/>
</dbReference>
<evidence type="ECO:0000256" key="4">
    <source>
        <dbReference type="ARBA" id="ARBA00022679"/>
    </source>
</evidence>
<dbReference type="EC" id="2.1.1.-" evidence="6"/>
<dbReference type="HAMAP" id="MF_00735">
    <property type="entry name" value="Methyltr_PrmA"/>
    <property type="match status" value="1"/>
</dbReference>
<dbReference type="KEGG" id="sphk:SKP52_17440"/>
<reference evidence="7 8" key="1">
    <citation type="journal article" date="2015" name="Int. J. Syst. Evol. Microbiol.">
        <title>Description of Sphingopyxis fribergensis sp. nov. - a soil bacterium with the ability to degrade styrene and phenylacetic acid.</title>
        <authorList>
            <person name="Oelschlagel M."/>
            <person name="Ruckert C."/>
            <person name="Kalinowski J."/>
            <person name="Schmidt G."/>
            <person name="Schlomann M."/>
            <person name="Tischler D."/>
        </authorList>
    </citation>
    <scope>NUCLEOTIDE SEQUENCE [LARGE SCALE GENOMIC DNA]</scope>
    <source>
        <strain evidence="7 8">Kp5.2</strain>
    </source>
</reference>
<dbReference type="CDD" id="cd02440">
    <property type="entry name" value="AdoMet_MTases"/>
    <property type="match status" value="1"/>
</dbReference>
<organism evidence="7 8">
    <name type="scientific">Sphingopyxis fribergensis</name>
    <dbReference type="NCBI Taxonomy" id="1515612"/>
    <lineage>
        <taxon>Bacteria</taxon>
        <taxon>Pseudomonadati</taxon>
        <taxon>Pseudomonadota</taxon>
        <taxon>Alphaproteobacteria</taxon>
        <taxon>Sphingomonadales</taxon>
        <taxon>Sphingomonadaceae</taxon>
        <taxon>Sphingopyxis</taxon>
    </lineage>
</organism>
<evidence type="ECO:0000256" key="5">
    <source>
        <dbReference type="ARBA" id="ARBA00022691"/>
    </source>
</evidence>
<evidence type="ECO:0000313" key="7">
    <source>
        <dbReference type="EMBL" id="AJA10359.1"/>
    </source>
</evidence>
<dbReference type="GO" id="GO:0008276">
    <property type="term" value="F:protein methyltransferase activity"/>
    <property type="evidence" value="ECO:0007669"/>
    <property type="project" value="UniProtKB-UniRule"/>
</dbReference>
<comment type="similarity">
    <text evidence="1 6">Belongs to the methyltransferase superfamily. PrmA family.</text>
</comment>
<feature type="binding site" evidence="6">
    <location>
        <position position="135"/>
    </location>
    <ligand>
        <name>S-adenosyl-L-methionine</name>
        <dbReference type="ChEBI" id="CHEBI:59789"/>
    </ligand>
</feature>
<comment type="function">
    <text evidence="6">Methylates ribosomal protein L11.</text>
</comment>
<keyword evidence="5 6" id="KW-0949">S-adenosyl-L-methionine</keyword>
<keyword evidence="3 6" id="KW-0489">Methyltransferase</keyword>
<evidence type="ECO:0000256" key="2">
    <source>
        <dbReference type="ARBA" id="ARBA00022490"/>
    </source>
</evidence>
<evidence type="ECO:0000256" key="1">
    <source>
        <dbReference type="ARBA" id="ARBA00009741"/>
    </source>
</evidence>
<protein>
    <recommendedName>
        <fullName evidence="6">Ribosomal protein L11 methyltransferase</fullName>
        <shortName evidence="6">L11 Mtase</shortName>
        <ecNumber evidence="6">2.1.1.-</ecNumber>
    </recommendedName>
</protein>
<dbReference type="OrthoDB" id="9785995at2"/>
<dbReference type="GO" id="GO:0005737">
    <property type="term" value="C:cytoplasm"/>
    <property type="evidence" value="ECO:0007669"/>
    <property type="project" value="UniProtKB-SubCell"/>
</dbReference>
<dbReference type="InterPro" id="IPR029063">
    <property type="entry name" value="SAM-dependent_MTases_sf"/>
</dbReference>
<feature type="binding site" evidence="6">
    <location>
        <position position="234"/>
    </location>
    <ligand>
        <name>S-adenosyl-L-methionine</name>
        <dbReference type="ChEBI" id="CHEBI:59789"/>
    </ligand>
</feature>
<sequence>MSWIVSLPCTRPEAEALSGEIPELDALVEAPVVVTREIDEDAGLWQLDAYMDDKPGAALLKLLQSFVPSAKGQTPVVAELPEEDWVTLSQQGLEPVQAGRFFVHTSSYADRVPAGTTPFLIDASQAFGTGGHDTTAGCLAMLDQLARQGASPRNIADIGTGTGLLAFAAMALWPRAKTIASDIDPASIFVTRDNAAINGVPLGRGGGGLGLAVAPGTDHPSIKHRAPYDLVIANILAGPLITLAPDIAAATAPGGHAILAGLIARQMEPVLAAYRAQGFRLAVRGGSAEWPCLLLIKRRRYGWRRKERAFHRASPSDASFGSW</sequence>
<dbReference type="HOGENOM" id="CLU_049382_3_0_5"/>
<proteinExistence type="inferred from homology"/>
<evidence type="ECO:0000256" key="3">
    <source>
        <dbReference type="ARBA" id="ARBA00022603"/>
    </source>
</evidence>
<dbReference type="PANTHER" id="PTHR43648:SF1">
    <property type="entry name" value="ELECTRON TRANSFER FLAVOPROTEIN BETA SUBUNIT LYSINE METHYLTRANSFERASE"/>
    <property type="match status" value="1"/>
</dbReference>
<evidence type="ECO:0000256" key="6">
    <source>
        <dbReference type="HAMAP-Rule" id="MF_00735"/>
    </source>
</evidence>
<dbReference type="EMBL" id="CP009122">
    <property type="protein sequence ID" value="AJA10359.1"/>
    <property type="molecule type" value="Genomic_DNA"/>
</dbReference>
<dbReference type="STRING" id="1515612.SKP52_17440"/>
<dbReference type="Proteomes" id="UP000030907">
    <property type="component" value="Chromosome"/>
</dbReference>
<dbReference type="SUPFAM" id="SSF53335">
    <property type="entry name" value="S-adenosyl-L-methionine-dependent methyltransferases"/>
    <property type="match status" value="1"/>
</dbReference>
<accession>A0A0A7PK55</accession>
<dbReference type="GO" id="GO:0032259">
    <property type="term" value="P:methylation"/>
    <property type="evidence" value="ECO:0007669"/>
    <property type="project" value="UniProtKB-KW"/>
</dbReference>
<dbReference type="PANTHER" id="PTHR43648">
    <property type="entry name" value="ELECTRON TRANSFER FLAVOPROTEIN BETA SUBUNIT LYSINE METHYLTRANSFERASE"/>
    <property type="match status" value="1"/>
</dbReference>
<comment type="catalytic activity">
    <reaction evidence="6">
        <text>L-lysyl-[protein] + 3 S-adenosyl-L-methionine = N(6),N(6),N(6)-trimethyl-L-lysyl-[protein] + 3 S-adenosyl-L-homocysteine + 3 H(+)</text>
        <dbReference type="Rhea" id="RHEA:54192"/>
        <dbReference type="Rhea" id="RHEA-COMP:9752"/>
        <dbReference type="Rhea" id="RHEA-COMP:13826"/>
        <dbReference type="ChEBI" id="CHEBI:15378"/>
        <dbReference type="ChEBI" id="CHEBI:29969"/>
        <dbReference type="ChEBI" id="CHEBI:57856"/>
        <dbReference type="ChEBI" id="CHEBI:59789"/>
        <dbReference type="ChEBI" id="CHEBI:61961"/>
    </reaction>
</comment>
<gene>
    <name evidence="6" type="primary">prmA</name>
    <name evidence="7" type="ORF">SKP52_17440</name>
</gene>
<name>A0A0A7PK55_9SPHN</name>
<dbReference type="RefSeq" id="WP_039576784.1">
    <property type="nucleotide sequence ID" value="NZ_CP009122.1"/>
</dbReference>
<keyword evidence="4 6" id="KW-0808">Transferase</keyword>
<feature type="binding site" evidence="6">
    <location>
        <position position="159"/>
    </location>
    <ligand>
        <name>S-adenosyl-L-methionine</name>
        <dbReference type="ChEBI" id="CHEBI:59789"/>
    </ligand>
</feature>
<dbReference type="Gene3D" id="3.40.50.150">
    <property type="entry name" value="Vaccinia Virus protein VP39"/>
    <property type="match status" value="1"/>
</dbReference>
<keyword evidence="2 6" id="KW-0963">Cytoplasm</keyword>
<dbReference type="AlphaFoldDB" id="A0A0A7PK55"/>
<dbReference type="Pfam" id="PF06325">
    <property type="entry name" value="PrmA"/>
    <property type="match status" value="1"/>
</dbReference>
<comment type="subcellular location">
    <subcellularLocation>
        <location evidence="6">Cytoplasm</location>
    </subcellularLocation>
</comment>
<evidence type="ECO:0000313" key="8">
    <source>
        <dbReference type="Proteomes" id="UP000030907"/>
    </source>
</evidence>
<keyword evidence="8" id="KW-1185">Reference proteome</keyword>
<dbReference type="InterPro" id="IPR004498">
    <property type="entry name" value="Ribosomal_PrmA_MeTrfase"/>
</dbReference>
<feature type="binding site" evidence="6">
    <location>
        <position position="182"/>
    </location>
    <ligand>
        <name>S-adenosyl-L-methionine</name>
        <dbReference type="ChEBI" id="CHEBI:59789"/>
    </ligand>
</feature>